<dbReference type="Proteomes" id="UP000053429">
    <property type="component" value="Unassembled WGS sequence"/>
</dbReference>
<feature type="compositionally biased region" description="Low complexity" evidence="1">
    <location>
        <begin position="27"/>
        <end position="36"/>
    </location>
</feature>
<sequence>MGGGSGLIGVTGGDGGRRGGVQTYRTSGSRSSLPLSSVCSTATKSAALGEIDEPVADAAAAPVGGAR</sequence>
<dbReference type="EMBL" id="LMWY01000015">
    <property type="protein sequence ID" value="KUO03956.1"/>
    <property type="molecule type" value="Genomic_DNA"/>
</dbReference>
<evidence type="ECO:0000313" key="3">
    <source>
        <dbReference type="Proteomes" id="UP000053429"/>
    </source>
</evidence>
<dbReference type="AlphaFoldDB" id="A0A101U498"/>
<evidence type="ECO:0000256" key="1">
    <source>
        <dbReference type="SAM" id="MobiDB-lite"/>
    </source>
</evidence>
<protein>
    <submittedName>
        <fullName evidence="2">Uncharacterized protein</fullName>
    </submittedName>
</protein>
<feature type="compositionally biased region" description="Gly residues" evidence="1">
    <location>
        <begin position="1"/>
        <end position="14"/>
    </location>
</feature>
<reference evidence="2 3" key="1">
    <citation type="submission" date="2015-10" db="EMBL/GenBank/DDBJ databases">
        <title>Draft genome sequence of Streptomyces caeruleatus NRRL B-24802, type strain for the species Streptomyces caeruleatus.</title>
        <authorList>
            <person name="Ruckert C."/>
            <person name="Winkler A."/>
            <person name="Kalinowski J."/>
            <person name="Kampfer P."/>
            <person name="Glaeser S."/>
        </authorList>
    </citation>
    <scope>NUCLEOTIDE SEQUENCE [LARGE SCALE GENOMIC DNA]</scope>
    <source>
        <strain evidence="2 3">NRRL B-24802</strain>
    </source>
</reference>
<proteinExistence type="predicted"/>
<evidence type="ECO:0000313" key="2">
    <source>
        <dbReference type="EMBL" id="KUO03956.1"/>
    </source>
</evidence>
<dbReference type="STRING" id="661399.AQJ67_14475"/>
<keyword evidence="3" id="KW-1185">Reference proteome</keyword>
<accession>A0A101U498</accession>
<gene>
    <name evidence="2" type="ORF">AQJ67_14475</name>
</gene>
<name>A0A101U498_9ACTN</name>
<comment type="caution">
    <text evidence="2">The sequence shown here is derived from an EMBL/GenBank/DDBJ whole genome shotgun (WGS) entry which is preliminary data.</text>
</comment>
<organism evidence="2 3">
    <name type="scientific">Streptomyces caeruleatus</name>
    <dbReference type="NCBI Taxonomy" id="661399"/>
    <lineage>
        <taxon>Bacteria</taxon>
        <taxon>Bacillati</taxon>
        <taxon>Actinomycetota</taxon>
        <taxon>Actinomycetes</taxon>
        <taxon>Kitasatosporales</taxon>
        <taxon>Streptomycetaceae</taxon>
        <taxon>Streptomyces</taxon>
    </lineage>
</organism>
<feature type="region of interest" description="Disordered" evidence="1">
    <location>
        <begin position="1"/>
        <end position="36"/>
    </location>
</feature>